<dbReference type="CDD" id="cd06464">
    <property type="entry name" value="ACD_sHsps-like"/>
    <property type="match status" value="1"/>
</dbReference>
<organism evidence="4 5">
    <name type="scientific">Tessaracoccus flavus</name>
    <dbReference type="NCBI Taxonomy" id="1610493"/>
    <lineage>
        <taxon>Bacteria</taxon>
        <taxon>Bacillati</taxon>
        <taxon>Actinomycetota</taxon>
        <taxon>Actinomycetes</taxon>
        <taxon>Propionibacteriales</taxon>
        <taxon>Propionibacteriaceae</taxon>
        <taxon>Tessaracoccus</taxon>
    </lineage>
</organism>
<dbReference type="InterPro" id="IPR031107">
    <property type="entry name" value="Small_HSP"/>
</dbReference>
<dbReference type="InterPro" id="IPR002068">
    <property type="entry name" value="A-crystallin/Hsp20_dom"/>
</dbReference>
<feature type="region of interest" description="Disordered" evidence="3">
    <location>
        <begin position="125"/>
        <end position="148"/>
    </location>
</feature>
<dbReference type="RefSeq" id="WP_077344114.1">
    <property type="nucleotide sequence ID" value="NZ_CP019605.1"/>
</dbReference>
<dbReference type="STRING" id="1610493.RPIT_14795"/>
<dbReference type="Pfam" id="PF00011">
    <property type="entry name" value="HSP20"/>
    <property type="match status" value="1"/>
</dbReference>
<dbReference type="AlphaFoldDB" id="A0A1Q2CIF7"/>
<dbReference type="OrthoDB" id="5242916at2"/>
<sequence>MARTFDPFREMDRLFSDVSRSAATSLDLYRTGEKFVAEIDLPGVDPSSIDIDIEERTLTVRAERKSRTDSGEDTKWLVRERPNGTFARQLNLGYGLAVDKIEAEYSDGVLTLTIPVAEEARPRKVSVTHKGGQHEITGEVAPDDESGE</sequence>
<accession>A0A1Q2CIF7</accession>
<proteinExistence type="inferred from homology"/>
<reference evidence="4 5" key="1">
    <citation type="journal article" date="2016" name="Int. J. Syst. Evol. Microbiol.">
        <title>Tessaracoccus flavus sp. nov., isolated from the drainage system of a lindane-producing factory.</title>
        <authorList>
            <person name="Kumari R."/>
            <person name="Singh P."/>
            <person name="Schumann P."/>
            <person name="Lal R."/>
        </authorList>
    </citation>
    <scope>NUCLEOTIDE SEQUENCE [LARGE SCALE GENOMIC DNA]</scope>
    <source>
        <strain evidence="4 5">RP1T</strain>
    </source>
</reference>
<evidence type="ECO:0000256" key="3">
    <source>
        <dbReference type="SAM" id="MobiDB-lite"/>
    </source>
</evidence>
<evidence type="ECO:0000256" key="2">
    <source>
        <dbReference type="RuleBase" id="RU003616"/>
    </source>
</evidence>
<evidence type="ECO:0000313" key="4">
    <source>
        <dbReference type="EMBL" id="AQP45916.1"/>
    </source>
</evidence>
<evidence type="ECO:0000256" key="1">
    <source>
        <dbReference type="PROSITE-ProRule" id="PRU00285"/>
    </source>
</evidence>
<dbReference type="InterPro" id="IPR008978">
    <property type="entry name" value="HSP20-like_chaperone"/>
</dbReference>
<gene>
    <name evidence="4" type="ORF">RPIT_14795</name>
</gene>
<name>A0A1Q2CIF7_9ACTN</name>
<protein>
    <submittedName>
        <fullName evidence="4">Heat-shock protein Hsp20</fullName>
    </submittedName>
</protein>
<dbReference type="PROSITE" id="PS01031">
    <property type="entry name" value="SHSP"/>
    <property type="match status" value="1"/>
</dbReference>
<comment type="similarity">
    <text evidence="1 2">Belongs to the small heat shock protein (HSP20) family.</text>
</comment>
<keyword evidence="5" id="KW-1185">Reference proteome</keyword>
<evidence type="ECO:0000313" key="5">
    <source>
        <dbReference type="Proteomes" id="UP000188324"/>
    </source>
</evidence>
<dbReference type="Proteomes" id="UP000188324">
    <property type="component" value="Chromosome"/>
</dbReference>
<dbReference type="EMBL" id="CP019605">
    <property type="protein sequence ID" value="AQP45916.1"/>
    <property type="molecule type" value="Genomic_DNA"/>
</dbReference>
<dbReference type="SUPFAM" id="SSF49764">
    <property type="entry name" value="HSP20-like chaperones"/>
    <property type="match status" value="1"/>
</dbReference>
<dbReference type="KEGG" id="tfl:RPIT_14795"/>
<dbReference type="Gene3D" id="2.60.40.790">
    <property type="match status" value="1"/>
</dbReference>
<dbReference type="PANTHER" id="PTHR11527">
    <property type="entry name" value="HEAT-SHOCK PROTEIN 20 FAMILY MEMBER"/>
    <property type="match status" value="1"/>
</dbReference>